<reference evidence="1 2" key="1">
    <citation type="submission" date="2023-09" db="EMBL/GenBank/DDBJ databases">
        <authorList>
            <person name="Rey-Velasco X."/>
        </authorList>
    </citation>
    <scope>NUCLEOTIDE SEQUENCE [LARGE SCALE GENOMIC DNA]</scope>
    <source>
        <strain evidence="1 2">F297</strain>
    </source>
</reference>
<evidence type="ECO:0000313" key="2">
    <source>
        <dbReference type="Proteomes" id="UP001248819"/>
    </source>
</evidence>
<protein>
    <submittedName>
        <fullName evidence="1">Uncharacterized protein</fullName>
    </submittedName>
</protein>
<sequence>MKTKKKKQLKKLKKSVKCKLNVLRESDLKSGKFKPSHLEFSGYWDLFYTIESLLNICIMATQGDEYNPSKIKCPEENIRKCLELARDLMPFEGGEFLDEAYHLFNK</sequence>
<keyword evidence="2" id="KW-1185">Reference proteome</keyword>
<organism evidence="1 2">
    <name type="scientific">Autumnicola edwardsiae</name>
    <dbReference type="NCBI Taxonomy" id="3075594"/>
    <lineage>
        <taxon>Bacteria</taxon>
        <taxon>Pseudomonadati</taxon>
        <taxon>Bacteroidota</taxon>
        <taxon>Flavobacteriia</taxon>
        <taxon>Flavobacteriales</taxon>
        <taxon>Flavobacteriaceae</taxon>
        <taxon>Autumnicola</taxon>
    </lineage>
</organism>
<gene>
    <name evidence="1" type="ORF">RM529_16235</name>
</gene>
<accession>A0ABU3CZD0</accession>
<proteinExistence type="predicted"/>
<name>A0ABU3CZD0_9FLAO</name>
<dbReference type="Proteomes" id="UP001248819">
    <property type="component" value="Unassembled WGS sequence"/>
</dbReference>
<evidence type="ECO:0000313" key="1">
    <source>
        <dbReference type="EMBL" id="MDT0651699.1"/>
    </source>
</evidence>
<dbReference type="EMBL" id="JAVRHP010000160">
    <property type="protein sequence ID" value="MDT0651699.1"/>
    <property type="molecule type" value="Genomic_DNA"/>
</dbReference>
<dbReference type="RefSeq" id="WP_311485792.1">
    <property type="nucleotide sequence ID" value="NZ_JAVRHP010000160.1"/>
</dbReference>
<comment type="caution">
    <text evidence="1">The sequence shown here is derived from an EMBL/GenBank/DDBJ whole genome shotgun (WGS) entry which is preliminary data.</text>
</comment>